<accession>A0A9E7R436</accession>
<proteinExistence type="predicted"/>
<dbReference type="Proteomes" id="UP001057580">
    <property type="component" value="Chromosome"/>
</dbReference>
<evidence type="ECO:0000313" key="3">
    <source>
        <dbReference type="Proteomes" id="UP001057580"/>
    </source>
</evidence>
<evidence type="ECO:0000313" key="2">
    <source>
        <dbReference type="EMBL" id="UWM55475.1"/>
    </source>
</evidence>
<gene>
    <name evidence="2" type="ORF">N0B31_04125</name>
</gene>
<dbReference type="PIRSF" id="PIRSF022079">
    <property type="entry name" value="UCP022079"/>
    <property type="match status" value="1"/>
</dbReference>
<dbReference type="RefSeq" id="WP_260594575.1">
    <property type="nucleotide sequence ID" value="NZ_CP104003.1"/>
</dbReference>
<sequence length="191" mass="21407">MSESGAYYTEERWNNWLDRLREEDVDPEDEDAARLFFNLMDDAAIAVAKVLTELEEGELDAEAAQSELERIREIVMTEVEFDDEEKLVFVDTIQTSLLSVFYAAEEYVAAGPAEEGTPEEYVEAAADAEAEEDVDAALMYCVQAGTLIIDGEEFDTRLAEEIEYGYVANFVDGLTSLQEALADPELVEEED</sequence>
<dbReference type="KEGG" id="ssai:N0B31_04125"/>
<organism evidence="2 3">
    <name type="scientific">Salinirubellus salinus</name>
    <dbReference type="NCBI Taxonomy" id="1364945"/>
    <lineage>
        <taxon>Archaea</taxon>
        <taxon>Methanobacteriati</taxon>
        <taxon>Methanobacteriota</taxon>
        <taxon>Stenosarchaea group</taxon>
        <taxon>Halobacteria</taxon>
        <taxon>Halobacteriales</taxon>
        <taxon>Natronomonadaceae</taxon>
        <taxon>Salinirubellus</taxon>
    </lineage>
</organism>
<keyword evidence="3" id="KW-1185">Reference proteome</keyword>
<reference evidence="2" key="1">
    <citation type="submission" date="2022-09" db="EMBL/GenBank/DDBJ databases">
        <title>Diverse halophilic archaea isolated from saline environments.</title>
        <authorList>
            <person name="Cui H.-L."/>
        </authorList>
    </citation>
    <scope>NUCLEOTIDE SEQUENCE</scope>
    <source>
        <strain evidence="2">ZS-35-S2</strain>
    </source>
</reference>
<dbReference type="AlphaFoldDB" id="A0A9E7R436"/>
<dbReference type="GeneID" id="74941581"/>
<name>A0A9E7R436_9EURY</name>
<dbReference type="InterPro" id="IPR014518">
    <property type="entry name" value="UCP022079"/>
</dbReference>
<dbReference type="Pfam" id="PF09920">
    <property type="entry name" value="DUF2150"/>
    <property type="match status" value="1"/>
</dbReference>
<feature type="coiled-coil region" evidence="1">
    <location>
        <begin position="47"/>
        <end position="74"/>
    </location>
</feature>
<dbReference type="EMBL" id="CP104003">
    <property type="protein sequence ID" value="UWM55475.1"/>
    <property type="molecule type" value="Genomic_DNA"/>
</dbReference>
<keyword evidence="1" id="KW-0175">Coiled coil</keyword>
<evidence type="ECO:0000256" key="1">
    <source>
        <dbReference type="SAM" id="Coils"/>
    </source>
</evidence>
<protein>
    <submittedName>
        <fullName evidence="2">DUF2150 family protein</fullName>
    </submittedName>
</protein>